<evidence type="ECO:0000313" key="1">
    <source>
        <dbReference type="EMBL" id="OGZ79204.1"/>
    </source>
</evidence>
<dbReference type="Gene3D" id="3.40.1350.40">
    <property type="match status" value="1"/>
</dbReference>
<accession>A0A1G2IWH9</accession>
<dbReference type="Proteomes" id="UP000178650">
    <property type="component" value="Unassembled WGS sequence"/>
</dbReference>
<dbReference type="Pfam" id="PF11463">
    <property type="entry name" value="R-HINP1I"/>
    <property type="match status" value="1"/>
</dbReference>
<proteinExistence type="predicted"/>
<dbReference type="InterPro" id="IPR021107">
    <property type="entry name" value="Restrct_endonuc_II_HinP1I"/>
</dbReference>
<dbReference type="GO" id="GO:0004519">
    <property type="term" value="F:endonuclease activity"/>
    <property type="evidence" value="ECO:0007669"/>
    <property type="project" value="UniProtKB-KW"/>
</dbReference>
<gene>
    <name evidence="1" type="ORF">A2358_00755</name>
</gene>
<comment type="caution">
    <text evidence="1">The sequence shown here is derived from an EMBL/GenBank/DDBJ whole genome shotgun (WGS) entry which is preliminary data.</text>
</comment>
<organism evidence="1 2">
    <name type="scientific">Candidatus Staskawiczbacteria bacterium RIFOXYB1_FULL_37_44</name>
    <dbReference type="NCBI Taxonomy" id="1802223"/>
    <lineage>
        <taxon>Bacteria</taxon>
        <taxon>Candidatus Staskawicziibacteriota</taxon>
    </lineage>
</organism>
<reference evidence="1 2" key="1">
    <citation type="journal article" date="2016" name="Nat. Commun.">
        <title>Thousands of microbial genomes shed light on interconnected biogeochemical processes in an aquifer system.</title>
        <authorList>
            <person name="Anantharaman K."/>
            <person name="Brown C.T."/>
            <person name="Hug L.A."/>
            <person name="Sharon I."/>
            <person name="Castelle C.J."/>
            <person name="Probst A.J."/>
            <person name="Thomas B.C."/>
            <person name="Singh A."/>
            <person name="Wilkins M.J."/>
            <person name="Karaoz U."/>
            <person name="Brodie E.L."/>
            <person name="Williams K.H."/>
            <person name="Hubbard S.S."/>
            <person name="Banfield J.F."/>
        </authorList>
    </citation>
    <scope>NUCLEOTIDE SEQUENCE [LARGE SCALE GENOMIC DNA]</scope>
</reference>
<dbReference type="STRING" id="1802223.A2358_00755"/>
<dbReference type="AlphaFoldDB" id="A0A1G2IWH9"/>
<sequence>MENNIKDLVKRGSATARNGFKNEDDVVRKFNDWKNDEDAKKWLIIMSYDLNEIERVEAVKITGSHKADVQVKIKIYLKDVIGAENISIKLVSNPTGFNQIDKRWIDKYVELWSIPKDITKALKLFTGETKPRKKGLKDPRRMFMEEMDKPTQKKIIDFFESNKFLVVADVLKGRDKLAAAWILIYIKPENLWTLLPIAVVINFYGNGEVRIARGGSLKIGRITMQRKGGDGGRPTAQMLQFKINPAEIVNETKNDG</sequence>
<keyword evidence="1" id="KW-0540">Nuclease</keyword>
<keyword evidence="1" id="KW-0255">Endonuclease</keyword>
<keyword evidence="1" id="KW-0378">Hydrolase</keyword>
<name>A0A1G2IWH9_9BACT</name>
<evidence type="ECO:0000313" key="2">
    <source>
        <dbReference type="Proteomes" id="UP000178650"/>
    </source>
</evidence>
<protein>
    <submittedName>
        <fullName evidence="1">Type II restriction endonuclease</fullName>
    </submittedName>
</protein>
<dbReference type="EMBL" id="MHPJ01000007">
    <property type="protein sequence ID" value="OGZ79204.1"/>
    <property type="molecule type" value="Genomic_DNA"/>
</dbReference>